<name>A0ABN7GEZ5_9GAMM</name>
<dbReference type="Proteomes" id="UP000626656">
    <property type="component" value="Unassembled WGS sequence"/>
</dbReference>
<keyword evidence="1" id="KW-0732">Signal</keyword>
<evidence type="ECO:0008006" key="4">
    <source>
        <dbReference type="Google" id="ProtNLM"/>
    </source>
</evidence>
<comment type="caution">
    <text evidence="2">The sequence shown here is derived from an EMBL/GenBank/DDBJ whole genome shotgun (WGS) entry which is preliminary data.</text>
</comment>
<dbReference type="RefSeq" id="WP_202775769.1">
    <property type="nucleotide sequence ID" value="NZ_CAHJWF010000608.1"/>
</dbReference>
<reference evidence="2 3" key="1">
    <citation type="submission" date="2020-05" db="EMBL/GenBank/DDBJ databases">
        <authorList>
            <person name="Petersen J."/>
            <person name="Sayavedra L."/>
        </authorList>
    </citation>
    <scope>NUCLEOTIDE SEQUENCE [LARGE SCALE GENOMIC DNA]</scope>
    <source>
        <strain evidence="2">B azoricus SOX ET2 1586I</strain>
    </source>
</reference>
<evidence type="ECO:0000313" key="2">
    <source>
        <dbReference type="EMBL" id="CAB5508380.1"/>
    </source>
</evidence>
<dbReference type="EMBL" id="CAHJWF010000608">
    <property type="protein sequence ID" value="CAB5508380.1"/>
    <property type="molecule type" value="Genomic_DNA"/>
</dbReference>
<feature type="signal peptide" evidence="1">
    <location>
        <begin position="1"/>
        <end position="25"/>
    </location>
</feature>
<keyword evidence="3" id="KW-1185">Reference proteome</keyword>
<proteinExistence type="predicted"/>
<evidence type="ECO:0000313" key="3">
    <source>
        <dbReference type="Proteomes" id="UP000626656"/>
    </source>
</evidence>
<gene>
    <name evidence="2" type="ORF">AZO1586I_2655</name>
</gene>
<protein>
    <recommendedName>
        <fullName evidence="4">DUF4136 domain-containing protein</fullName>
    </recommendedName>
</protein>
<sequence length="203" mass="23179">MKKNIILMLTLIALLAGCNSMPLTKQQVNKVQSIAIINNFPQYPSFSFIGTTTFQNSYDYIINKNYQEKLSNIFAKYFSQKGYKNIAVYNKTKEYKGEVDLIITLEPSGLDLPAAPNNAGYGVYQRSFFGLRDKASTYIEMNALVKLKSGEEFNTHFHDFAAVSFKNLPKKWSYLSSAQKNEIERKLEQNIKKSIKTMHDLGL</sequence>
<dbReference type="PROSITE" id="PS51257">
    <property type="entry name" value="PROKAR_LIPOPROTEIN"/>
    <property type="match status" value="1"/>
</dbReference>
<feature type="chain" id="PRO_5046066734" description="DUF4136 domain-containing protein" evidence="1">
    <location>
        <begin position="26"/>
        <end position="203"/>
    </location>
</feature>
<organism evidence="2 3">
    <name type="scientific">Bathymodiolus thermophilus thioautotrophic gill symbiont</name>
    <dbReference type="NCBI Taxonomy" id="2360"/>
    <lineage>
        <taxon>Bacteria</taxon>
        <taxon>Pseudomonadati</taxon>
        <taxon>Pseudomonadota</taxon>
        <taxon>Gammaproteobacteria</taxon>
        <taxon>sulfur-oxidizing symbionts</taxon>
    </lineage>
</organism>
<accession>A0ABN7GEZ5</accession>
<evidence type="ECO:0000256" key="1">
    <source>
        <dbReference type="SAM" id="SignalP"/>
    </source>
</evidence>